<dbReference type="PANTHER" id="PTHR30037">
    <property type="entry name" value="DNA-3-METHYLADENINE GLYCOSYLASE 1"/>
    <property type="match status" value="1"/>
</dbReference>
<dbReference type="Gene3D" id="1.10.340.30">
    <property type="entry name" value="Hypothetical protein, domain 2"/>
    <property type="match status" value="1"/>
</dbReference>
<keyword evidence="10" id="KW-0326">Glycosidase</keyword>
<dbReference type="InterPro" id="IPR011257">
    <property type="entry name" value="DNA_glycosylase"/>
</dbReference>
<dbReference type="RefSeq" id="WP_160629209.1">
    <property type="nucleotide sequence ID" value="NZ_CP047593.1"/>
</dbReference>
<accession>A0A6P1M620</accession>
<dbReference type="Pfam" id="PF03352">
    <property type="entry name" value="Adenine_glyco"/>
    <property type="match status" value="1"/>
</dbReference>
<dbReference type="KEGG" id="taer:GT409_11415"/>
<feature type="binding site" evidence="9">
    <location>
        <position position="183"/>
    </location>
    <ligand>
        <name>Zn(2+)</name>
        <dbReference type="ChEBI" id="CHEBI:29105"/>
    </ligand>
</feature>
<evidence type="ECO:0000256" key="6">
    <source>
        <dbReference type="ARBA" id="ARBA00052558"/>
    </source>
</evidence>
<evidence type="ECO:0000256" key="8">
    <source>
        <dbReference type="ARBA" id="ARBA00066766"/>
    </source>
</evidence>
<dbReference type="AlphaFoldDB" id="A0A6P1M620"/>
<keyword evidence="1 9" id="KW-0479">Metal-binding</keyword>
<dbReference type="InterPro" id="IPR004597">
    <property type="entry name" value="Tag"/>
</dbReference>
<evidence type="ECO:0000256" key="9">
    <source>
        <dbReference type="PIRSR" id="PIRSR604597-1"/>
    </source>
</evidence>
<evidence type="ECO:0000313" key="11">
    <source>
        <dbReference type="Proteomes" id="UP000464954"/>
    </source>
</evidence>
<organism evidence="10 11">
    <name type="scientific">Tichowtungia aerotolerans</name>
    <dbReference type="NCBI Taxonomy" id="2697043"/>
    <lineage>
        <taxon>Bacteria</taxon>
        <taxon>Pseudomonadati</taxon>
        <taxon>Kiritimatiellota</taxon>
        <taxon>Tichowtungiia</taxon>
        <taxon>Tichowtungiales</taxon>
        <taxon>Tichowtungiaceae</taxon>
        <taxon>Tichowtungia</taxon>
    </lineage>
</organism>
<evidence type="ECO:0000256" key="2">
    <source>
        <dbReference type="ARBA" id="ARBA00022763"/>
    </source>
</evidence>
<keyword evidence="11" id="KW-1185">Reference proteome</keyword>
<keyword evidence="2" id="KW-0227">DNA damage</keyword>
<dbReference type="Proteomes" id="UP000464954">
    <property type="component" value="Chromosome"/>
</dbReference>
<dbReference type="InterPro" id="IPR052891">
    <property type="entry name" value="DNA-3mA_glycosylase"/>
</dbReference>
<keyword evidence="4 9" id="KW-0862">Zinc</keyword>
<gene>
    <name evidence="10" type="primary">tag</name>
    <name evidence="10" type="ORF">GT409_11415</name>
</gene>
<feature type="binding site" evidence="9">
    <location>
        <position position="21"/>
    </location>
    <ligand>
        <name>Zn(2+)</name>
        <dbReference type="ChEBI" id="CHEBI:29105"/>
    </ligand>
</feature>
<dbReference type="InterPro" id="IPR005019">
    <property type="entry name" value="Adenine_glyco"/>
</dbReference>
<keyword evidence="3 10" id="KW-0378">Hydrolase</keyword>
<dbReference type="GO" id="GO:0008725">
    <property type="term" value="F:DNA-3-methyladenine glycosylase activity"/>
    <property type="evidence" value="ECO:0007669"/>
    <property type="project" value="UniProtKB-EC"/>
</dbReference>
<dbReference type="GO" id="GO:0006284">
    <property type="term" value="P:base-excision repair"/>
    <property type="evidence" value="ECO:0007669"/>
    <property type="project" value="InterPro"/>
</dbReference>
<protein>
    <recommendedName>
        <fullName evidence="8">DNA-3-methyladenine glycosylase I</fullName>
        <ecNumber evidence="8">3.2.2.20</ecNumber>
    </recommendedName>
</protein>
<dbReference type="FunFam" id="1.10.340.30:FF:000009">
    <property type="entry name" value="DNA-3-methyladenine glycosylase I"/>
    <property type="match status" value="1"/>
</dbReference>
<evidence type="ECO:0000256" key="4">
    <source>
        <dbReference type="ARBA" id="ARBA00022833"/>
    </source>
</evidence>
<comment type="catalytic activity">
    <reaction evidence="6">
        <text>Hydrolysis of alkylated DNA, releasing 3-methyladenine.</text>
        <dbReference type="EC" id="3.2.2.20"/>
    </reaction>
</comment>
<comment type="function">
    <text evidence="7">Hydrolysis of the deoxyribose N-glycosidic bond to excise 3-methyladenine from the damaged DNA polymer formed by alkylation lesions.</text>
</comment>
<evidence type="ECO:0000256" key="3">
    <source>
        <dbReference type="ARBA" id="ARBA00022801"/>
    </source>
</evidence>
<evidence type="ECO:0000313" key="10">
    <source>
        <dbReference type="EMBL" id="QHI70030.1"/>
    </source>
</evidence>
<dbReference type="EMBL" id="CP047593">
    <property type="protein sequence ID" value="QHI70030.1"/>
    <property type="molecule type" value="Genomic_DNA"/>
</dbReference>
<reference evidence="10 11" key="1">
    <citation type="submission" date="2020-01" db="EMBL/GenBank/DDBJ databases">
        <title>Ponticoccus aerotolerans gen. nov., sp. nov., an anaerobic bacterium and proposal of Ponticoccusceae fam. nov., Ponticoccusles ord. nov. and Ponticoccuse classis nov. in the phylum Kiritimatiellaeota.</title>
        <authorList>
            <person name="Zhou L.Y."/>
            <person name="Du Z.J."/>
        </authorList>
    </citation>
    <scope>NUCLEOTIDE SEQUENCE [LARGE SCALE GENOMIC DNA]</scope>
    <source>
        <strain evidence="10 11">S-5007</strain>
    </source>
</reference>
<evidence type="ECO:0000256" key="5">
    <source>
        <dbReference type="ARBA" id="ARBA00023204"/>
    </source>
</evidence>
<feature type="binding site" evidence="9">
    <location>
        <position position="8"/>
    </location>
    <ligand>
        <name>Zn(2+)</name>
        <dbReference type="ChEBI" id="CHEBI:29105"/>
    </ligand>
</feature>
<name>A0A6P1M620_9BACT</name>
<dbReference type="EC" id="3.2.2.20" evidence="8"/>
<dbReference type="NCBIfam" id="TIGR00624">
    <property type="entry name" value="tag"/>
    <property type="match status" value="1"/>
</dbReference>
<keyword evidence="5" id="KW-0234">DNA repair</keyword>
<evidence type="ECO:0000256" key="7">
    <source>
        <dbReference type="ARBA" id="ARBA00057608"/>
    </source>
</evidence>
<dbReference type="GO" id="GO:0046872">
    <property type="term" value="F:metal ion binding"/>
    <property type="evidence" value="ECO:0007669"/>
    <property type="project" value="UniProtKB-KW"/>
</dbReference>
<feature type="binding site" evidence="9">
    <location>
        <position position="179"/>
    </location>
    <ligand>
        <name>Zn(2+)</name>
        <dbReference type="ChEBI" id="CHEBI:29105"/>
    </ligand>
</feature>
<dbReference type="SUPFAM" id="SSF48150">
    <property type="entry name" value="DNA-glycosylase"/>
    <property type="match status" value="1"/>
</dbReference>
<proteinExistence type="predicted"/>
<sequence length="194" mass="22605">MSAPKNRCPWCQGDPLYVDYHDKEWGVPLHDDRRLFEMLILEGAQAGLSWLTILRKRENYRQAFDHFDCEKVARYTDHDIQRLLADAGIVRNRLKIAAAIKNAQAVLELKDEFGSLDTFFWRYVDGQPLLNRWKNLSEIPARTDLSDIISKDLNLRGFKFVGSTICYAFMQSIGMVNDHLMNCFRYHELKGETS</sequence>
<evidence type="ECO:0000256" key="1">
    <source>
        <dbReference type="ARBA" id="ARBA00022723"/>
    </source>
</evidence>
<dbReference type="PANTHER" id="PTHR30037:SF4">
    <property type="entry name" value="DNA-3-METHYLADENINE GLYCOSYLASE I"/>
    <property type="match status" value="1"/>
</dbReference>